<gene>
    <name evidence="1" type="ORF">TRFO_25339</name>
</gene>
<protein>
    <submittedName>
        <fullName evidence="1">Uncharacterized protein</fullName>
    </submittedName>
</protein>
<name>A0A1J4K570_9EUKA</name>
<keyword evidence="2" id="KW-1185">Reference proteome</keyword>
<proteinExistence type="predicted"/>
<evidence type="ECO:0000313" key="1">
    <source>
        <dbReference type="EMBL" id="OHT06593.1"/>
    </source>
</evidence>
<dbReference type="AlphaFoldDB" id="A0A1J4K570"/>
<organism evidence="1 2">
    <name type="scientific">Tritrichomonas foetus</name>
    <dbReference type="NCBI Taxonomy" id="1144522"/>
    <lineage>
        <taxon>Eukaryota</taxon>
        <taxon>Metamonada</taxon>
        <taxon>Parabasalia</taxon>
        <taxon>Tritrichomonadida</taxon>
        <taxon>Tritrichomonadidae</taxon>
        <taxon>Tritrichomonas</taxon>
    </lineage>
</organism>
<sequence length="143" mass="15896">MNLKETVIKGRFISVHLPTYNACPSDFLNFSLYDDGKVSSKLPKPYITIDESFGNQPLPPIPDPATYDKLASALEIALDNISLISPLSISRRPSHQFGSFTKLKRHEIATKSAKSLSENDPIILDLKQKLEKLPSIFPSELGQ</sequence>
<dbReference type="VEuPathDB" id="TrichDB:TRFO_25339"/>
<dbReference type="Proteomes" id="UP000179807">
    <property type="component" value="Unassembled WGS sequence"/>
</dbReference>
<dbReference type="GeneID" id="94838990"/>
<reference evidence="1" key="1">
    <citation type="submission" date="2016-10" db="EMBL/GenBank/DDBJ databases">
        <authorList>
            <person name="Benchimol M."/>
            <person name="Almeida L.G."/>
            <person name="Vasconcelos A.T."/>
            <person name="Perreira-Neves A."/>
            <person name="Rosa I.A."/>
            <person name="Tasca T."/>
            <person name="Bogo M.R."/>
            <person name="de Souza W."/>
        </authorList>
    </citation>
    <scope>NUCLEOTIDE SEQUENCE [LARGE SCALE GENOMIC DNA]</scope>
    <source>
        <strain evidence="1">K</strain>
    </source>
</reference>
<dbReference type="EMBL" id="MLAK01000721">
    <property type="protein sequence ID" value="OHT06593.1"/>
    <property type="molecule type" value="Genomic_DNA"/>
</dbReference>
<evidence type="ECO:0000313" key="2">
    <source>
        <dbReference type="Proteomes" id="UP000179807"/>
    </source>
</evidence>
<comment type="caution">
    <text evidence="1">The sequence shown here is derived from an EMBL/GenBank/DDBJ whole genome shotgun (WGS) entry which is preliminary data.</text>
</comment>
<dbReference type="RefSeq" id="XP_068359729.1">
    <property type="nucleotide sequence ID" value="XM_068504286.1"/>
</dbReference>
<accession>A0A1J4K570</accession>